<evidence type="ECO:0000313" key="2">
    <source>
        <dbReference type="Proteomes" id="UP001153076"/>
    </source>
</evidence>
<dbReference type="Proteomes" id="UP001153076">
    <property type="component" value="Unassembled WGS sequence"/>
</dbReference>
<reference evidence="1" key="1">
    <citation type="submission" date="2022-04" db="EMBL/GenBank/DDBJ databases">
        <title>Carnegiea gigantea Genome sequencing and assembly v2.</title>
        <authorList>
            <person name="Copetti D."/>
            <person name="Sanderson M.J."/>
            <person name="Burquez A."/>
            <person name="Wojciechowski M.F."/>
        </authorList>
    </citation>
    <scope>NUCLEOTIDE SEQUENCE</scope>
    <source>
        <strain evidence="1">SGP5-SGP5p</strain>
        <tissue evidence="1">Aerial part</tissue>
    </source>
</reference>
<organism evidence="1 2">
    <name type="scientific">Carnegiea gigantea</name>
    <dbReference type="NCBI Taxonomy" id="171969"/>
    <lineage>
        <taxon>Eukaryota</taxon>
        <taxon>Viridiplantae</taxon>
        <taxon>Streptophyta</taxon>
        <taxon>Embryophyta</taxon>
        <taxon>Tracheophyta</taxon>
        <taxon>Spermatophyta</taxon>
        <taxon>Magnoliopsida</taxon>
        <taxon>eudicotyledons</taxon>
        <taxon>Gunneridae</taxon>
        <taxon>Pentapetalae</taxon>
        <taxon>Caryophyllales</taxon>
        <taxon>Cactineae</taxon>
        <taxon>Cactaceae</taxon>
        <taxon>Cactoideae</taxon>
        <taxon>Echinocereeae</taxon>
        <taxon>Carnegiea</taxon>
    </lineage>
</organism>
<dbReference type="AlphaFoldDB" id="A0A9Q1Q7R6"/>
<keyword evidence="2" id="KW-1185">Reference proteome</keyword>
<name>A0A9Q1Q7R6_9CARY</name>
<dbReference type="OrthoDB" id="288203at2759"/>
<protein>
    <submittedName>
        <fullName evidence="1">Uncharacterized protein</fullName>
    </submittedName>
</protein>
<gene>
    <name evidence="1" type="ORF">Cgig2_020780</name>
</gene>
<sequence length="302" mass="34677">MQKCPQQRAFPHRRTGIRTLKSDNVHCHPNKEHITKTQRKASEYFSQLTTPPIQEHSFNDKVWCWFQYLFPMLQWLPYTNKKKMASSSLDLFLFKFFSTNHITLSWEALGTLGVGPAGFLIDFLSKATLVGFMAELQIIVSLQQLKALLGLLISPTKCRLSLSCASVSFKPPERDSQLAELEKPKTLLISAAAHSHVALAQNRPHTEFLISSTRKEFSWRTFASLENYQVDGNKDDRNVVRHICWFLLLLLGHYNAFSRSLVMYNCSAGHSGFLITLPLHPMLSWRPSLYCCCWIDRLTKLL</sequence>
<proteinExistence type="predicted"/>
<dbReference type="EMBL" id="JAKOGI010000705">
    <property type="protein sequence ID" value="KAJ8431235.1"/>
    <property type="molecule type" value="Genomic_DNA"/>
</dbReference>
<evidence type="ECO:0000313" key="1">
    <source>
        <dbReference type="EMBL" id="KAJ8431235.1"/>
    </source>
</evidence>
<comment type="caution">
    <text evidence="1">The sequence shown here is derived from an EMBL/GenBank/DDBJ whole genome shotgun (WGS) entry which is preliminary data.</text>
</comment>
<accession>A0A9Q1Q7R6</accession>